<dbReference type="InterPro" id="IPR054194">
    <property type="entry name" value="DUF6899"/>
</dbReference>
<evidence type="ECO:0000313" key="2">
    <source>
        <dbReference type="Proteomes" id="UP000178116"/>
    </source>
</evidence>
<accession>A0A1G2LW60</accession>
<dbReference type="AlphaFoldDB" id="A0A1G2LW60"/>
<dbReference type="Pfam" id="PF21840">
    <property type="entry name" value="DUF6899"/>
    <property type="match status" value="2"/>
</dbReference>
<name>A0A1G2LW60_9BACT</name>
<organism evidence="1 2">
    <name type="scientific">Candidatus Tagabacteria bacterium RIFCSPLOWO2_01_FULL_42_9</name>
    <dbReference type="NCBI Taxonomy" id="1802296"/>
    <lineage>
        <taxon>Bacteria</taxon>
        <taxon>Candidatus Tagaibacteriota</taxon>
    </lineage>
</organism>
<comment type="caution">
    <text evidence="1">The sequence shown here is derived from an EMBL/GenBank/DDBJ whole genome shotgun (WGS) entry which is preliminary data.</text>
</comment>
<proteinExistence type="predicted"/>
<dbReference type="Proteomes" id="UP000178116">
    <property type="component" value="Unassembled WGS sequence"/>
</dbReference>
<reference evidence="1 2" key="1">
    <citation type="journal article" date="2016" name="Nat. Commun.">
        <title>Thousands of microbial genomes shed light on interconnected biogeochemical processes in an aquifer system.</title>
        <authorList>
            <person name="Anantharaman K."/>
            <person name="Brown C.T."/>
            <person name="Hug L.A."/>
            <person name="Sharon I."/>
            <person name="Castelle C.J."/>
            <person name="Probst A.J."/>
            <person name="Thomas B.C."/>
            <person name="Singh A."/>
            <person name="Wilkins M.J."/>
            <person name="Karaoz U."/>
            <person name="Brodie E.L."/>
            <person name="Williams K.H."/>
            <person name="Hubbard S.S."/>
            <person name="Banfield J.F."/>
        </authorList>
    </citation>
    <scope>NUCLEOTIDE SEQUENCE [LARGE SCALE GENOMIC DNA]</scope>
</reference>
<evidence type="ECO:0000313" key="1">
    <source>
        <dbReference type="EMBL" id="OHA15895.1"/>
    </source>
</evidence>
<gene>
    <name evidence="1" type="ORF">A3A10_01715</name>
</gene>
<protein>
    <submittedName>
        <fullName evidence="1">Uncharacterized protein</fullName>
    </submittedName>
</protein>
<dbReference type="EMBL" id="MHRA01000008">
    <property type="protein sequence ID" value="OHA15895.1"/>
    <property type="molecule type" value="Genomic_DNA"/>
</dbReference>
<sequence length="152" mass="17804">MPYVENTLRLKLNEVVFLMSAEKIRTDDLSNLLFDFCKEYVGPSYNNYKNFIGELRQCAAEIERRQLTSKKFFIYKISPEMAKKAIERVIKFMAESEIKADGDLNYILFKFCKYHTGGRRKFVKMLKNCALRIEAELLAPYEDFKIVANGDV</sequence>